<dbReference type="InterPro" id="IPR002172">
    <property type="entry name" value="LDrepeatLR_classA_rpt"/>
</dbReference>
<evidence type="ECO:0000256" key="3">
    <source>
        <dbReference type="SAM" id="MobiDB-lite"/>
    </source>
</evidence>
<accession>A0A5N3W8Q8</accession>
<evidence type="ECO:0000256" key="1">
    <source>
        <dbReference type="ARBA" id="ARBA00023157"/>
    </source>
</evidence>
<dbReference type="SUPFAM" id="SSF57424">
    <property type="entry name" value="LDL receptor-like module"/>
    <property type="match status" value="1"/>
</dbReference>
<dbReference type="CDD" id="cd00112">
    <property type="entry name" value="LDLa"/>
    <property type="match status" value="1"/>
</dbReference>
<reference evidence="4 5" key="1">
    <citation type="submission" date="2019-06" db="EMBL/GenBank/DDBJ databases">
        <title>Discovery of a novel chromosome fission-fusion reversal in muntjac.</title>
        <authorList>
            <person name="Mudd A.B."/>
            <person name="Bredeson J.V."/>
            <person name="Baum R."/>
            <person name="Hockemeyer D."/>
            <person name="Rokhsar D.S."/>
        </authorList>
    </citation>
    <scope>NUCLEOTIDE SEQUENCE [LARGE SCALE GENOMIC DNA]</scope>
    <source>
        <strain evidence="4">UTSW_UCB_Mm</strain>
        <tissue evidence="4">Fibroblast cell line</tissue>
    </source>
</reference>
<sequence length="99" mass="10729">GRAQNVPCDLGYFPCGNTTKCLPQQLQCNGVDDCENHVDEDNCVVGSAPMQCICQGLELECDEINLRAVPSVSSNVTFMASDDGMGGRHHQCNEHELSK</sequence>
<dbReference type="PROSITE" id="PS50068">
    <property type="entry name" value="LDLRA_2"/>
    <property type="match status" value="1"/>
</dbReference>
<keyword evidence="1 2" id="KW-1015">Disulfide bond</keyword>
<evidence type="ECO:0000313" key="5">
    <source>
        <dbReference type="Proteomes" id="UP000326458"/>
    </source>
</evidence>
<dbReference type="Proteomes" id="UP000326458">
    <property type="component" value="Unassembled WGS sequence"/>
</dbReference>
<protein>
    <submittedName>
        <fullName evidence="4">Uncharacterized protein</fullName>
    </submittedName>
</protein>
<evidence type="ECO:0000256" key="2">
    <source>
        <dbReference type="PROSITE-ProRule" id="PRU00124"/>
    </source>
</evidence>
<proteinExistence type="predicted"/>
<keyword evidence="5" id="KW-1185">Reference proteome</keyword>
<dbReference type="AlphaFoldDB" id="A0A5N3W8Q8"/>
<feature type="non-terminal residue" evidence="4">
    <location>
        <position position="1"/>
    </location>
</feature>
<gene>
    <name evidence="4" type="ORF">FD754_002236</name>
</gene>
<dbReference type="EMBL" id="VCEA01000001">
    <property type="protein sequence ID" value="KAB0358080.1"/>
    <property type="molecule type" value="Genomic_DNA"/>
</dbReference>
<dbReference type="PROSITE" id="PS01209">
    <property type="entry name" value="LDLRA_1"/>
    <property type="match status" value="1"/>
</dbReference>
<comment type="caution">
    <text evidence="2">Lacks conserved residue(s) required for the propagation of feature annotation.</text>
</comment>
<comment type="caution">
    <text evidence="4">The sequence shown here is derived from an EMBL/GenBank/DDBJ whole genome shotgun (WGS) entry which is preliminary data.</text>
</comment>
<feature type="region of interest" description="Disordered" evidence="3">
    <location>
        <begin position="80"/>
        <end position="99"/>
    </location>
</feature>
<dbReference type="SMART" id="SM00192">
    <property type="entry name" value="LDLa"/>
    <property type="match status" value="1"/>
</dbReference>
<feature type="non-terminal residue" evidence="4">
    <location>
        <position position="99"/>
    </location>
</feature>
<organism evidence="4 5">
    <name type="scientific">Muntiacus muntjak</name>
    <name type="common">Barking deer</name>
    <name type="synonym">Indian muntjac</name>
    <dbReference type="NCBI Taxonomy" id="9888"/>
    <lineage>
        <taxon>Eukaryota</taxon>
        <taxon>Metazoa</taxon>
        <taxon>Chordata</taxon>
        <taxon>Craniata</taxon>
        <taxon>Vertebrata</taxon>
        <taxon>Euteleostomi</taxon>
        <taxon>Mammalia</taxon>
        <taxon>Eutheria</taxon>
        <taxon>Laurasiatheria</taxon>
        <taxon>Artiodactyla</taxon>
        <taxon>Ruminantia</taxon>
        <taxon>Pecora</taxon>
        <taxon>Cervidae</taxon>
        <taxon>Muntiacinae</taxon>
        <taxon>Muntiacus</taxon>
    </lineage>
</organism>
<dbReference type="Pfam" id="PF00057">
    <property type="entry name" value="Ldl_recept_a"/>
    <property type="match status" value="1"/>
</dbReference>
<dbReference type="FunFam" id="4.10.400.10:FF:000014">
    <property type="entry name" value="Relaxin family peptide receptor 1"/>
    <property type="match status" value="1"/>
</dbReference>
<evidence type="ECO:0000313" key="4">
    <source>
        <dbReference type="EMBL" id="KAB0358080.1"/>
    </source>
</evidence>
<dbReference type="InterPro" id="IPR036055">
    <property type="entry name" value="LDL_receptor-like_sf"/>
</dbReference>
<dbReference type="Gene3D" id="4.10.400.10">
    <property type="entry name" value="Low-density Lipoprotein Receptor"/>
    <property type="match status" value="1"/>
</dbReference>
<dbReference type="InterPro" id="IPR023415">
    <property type="entry name" value="LDLR_class-A_CS"/>
</dbReference>
<name>A0A5N3W8Q8_MUNMU</name>
<feature type="disulfide bond" evidence="2">
    <location>
        <begin position="28"/>
        <end position="43"/>
    </location>
</feature>